<dbReference type="EMBL" id="CP024955">
    <property type="protein sequence ID" value="ATY83636.1"/>
    <property type="molecule type" value="Genomic_DNA"/>
</dbReference>
<dbReference type="Pfam" id="PF07873">
    <property type="entry name" value="YabP"/>
    <property type="match status" value="1"/>
</dbReference>
<evidence type="ECO:0000313" key="1">
    <source>
        <dbReference type="EMBL" id="ATY83636.1"/>
    </source>
</evidence>
<dbReference type="Gene3D" id="2.60.40.2000">
    <property type="match status" value="1"/>
</dbReference>
<dbReference type="GO" id="GO:0030435">
    <property type="term" value="P:sporulation resulting in formation of a cellular spore"/>
    <property type="evidence" value="ECO:0007669"/>
    <property type="project" value="InterPro"/>
</dbReference>
<dbReference type="Proteomes" id="UP000231932">
    <property type="component" value="Chromosome"/>
</dbReference>
<keyword evidence="2" id="KW-1185">Reference proteome</keyword>
<dbReference type="InterPro" id="IPR012504">
    <property type="entry name" value="Spore_YabP"/>
</dbReference>
<dbReference type="NCBIfam" id="TIGR02892">
    <property type="entry name" value="spore_yabP"/>
    <property type="match status" value="1"/>
</dbReference>
<dbReference type="PIRSF" id="PIRSF011576">
    <property type="entry name" value="YabP"/>
    <property type="match status" value="1"/>
</dbReference>
<protein>
    <submittedName>
        <fullName evidence="1">Sporulation protein YabP</fullName>
    </submittedName>
</protein>
<proteinExistence type="predicted"/>
<dbReference type="RefSeq" id="WP_100666497.1">
    <property type="nucleotide sequence ID" value="NZ_CP024955.1"/>
</dbReference>
<dbReference type="OrthoDB" id="9795125at2"/>
<dbReference type="KEGG" id="kyr:CVV65_00440"/>
<dbReference type="AlphaFoldDB" id="A0A2K8N264"/>
<gene>
    <name evidence="1" type="primary">yabP</name>
    <name evidence="1" type="ORF">CVV65_00440</name>
</gene>
<dbReference type="InterPro" id="IPR022476">
    <property type="entry name" value="Spore_YabP/YqfC"/>
</dbReference>
<accession>A0A2K8N264</accession>
<sequence>MADEKGRVTKPAPRHHVNMANRQYVEVTGVLQVESFDSEQFVLQTPYGFLAIRGENLHIKTLNLEDGIVIIEGVVFEMGYDDDGPGPAERAKGWLTKLFR</sequence>
<organism evidence="1 2">
    <name type="scientific">Kyrpidia spormannii</name>
    <dbReference type="NCBI Taxonomy" id="2055160"/>
    <lineage>
        <taxon>Bacteria</taxon>
        <taxon>Bacillati</taxon>
        <taxon>Bacillota</taxon>
        <taxon>Bacilli</taxon>
        <taxon>Bacillales</taxon>
        <taxon>Alicyclobacillaceae</taxon>
        <taxon>Kyrpidia</taxon>
    </lineage>
</organism>
<name>A0A2K8N264_9BACL</name>
<evidence type="ECO:0000313" key="2">
    <source>
        <dbReference type="Proteomes" id="UP000231932"/>
    </source>
</evidence>
<dbReference type="InterPro" id="IPR038705">
    <property type="entry name" value="YabP_sf"/>
</dbReference>
<reference evidence="2" key="1">
    <citation type="submission" date="2017-11" db="EMBL/GenBank/DDBJ databases">
        <title>Complete Genome Sequence of Kyrpidia sp. Strain EA-1, a thermophilic, hydrogen-oxidizing Bacterium, isolated from the Azores.</title>
        <authorList>
            <person name="Reiner J.E."/>
            <person name="Lapp C.J."/>
            <person name="Bunk B."/>
            <person name="Gescher J."/>
        </authorList>
    </citation>
    <scope>NUCLEOTIDE SEQUENCE [LARGE SCALE GENOMIC DNA]</scope>
    <source>
        <strain evidence="2">EA-1</strain>
    </source>
</reference>